<accession>A0A557SCP3</accession>
<dbReference type="RefSeq" id="WP_144358763.1">
    <property type="nucleotide sequence ID" value="NZ_VMNH01000009.1"/>
</dbReference>
<reference evidence="2 3" key="1">
    <citation type="submission" date="2019-07" db="EMBL/GenBank/DDBJ databases">
        <title>The pathways for chlorine oxyanion respiration interact through the shared metabolite chlorate.</title>
        <authorList>
            <person name="Barnum T.P."/>
            <person name="Cheng Y."/>
            <person name="Hill K.A."/>
            <person name="Lucas L.N."/>
            <person name="Carlson H.K."/>
            <person name="Coates J.D."/>
        </authorList>
    </citation>
    <scope>NUCLEOTIDE SEQUENCE [LARGE SCALE GENOMIC DNA]</scope>
    <source>
        <strain evidence="2 3">BK-1</strain>
    </source>
</reference>
<keyword evidence="1" id="KW-0812">Transmembrane</keyword>
<protein>
    <submittedName>
        <fullName evidence="2">Uncharacterized protein</fullName>
    </submittedName>
</protein>
<feature type="transmembrane region" description="Helical" evidence="1">
    <location>
        <begin position="122"/>
        <end position="138"/>
    </location>
</feature>
<sequence>MNDENNKPYDLESELGYNPETHREYTVHDYYEDMKMIMTGHMPKRPMGLPVPHMDVSGITFLLMIPVFLFLIFIKDPFYDWKRWRVIGLIISAVAILLMFILLVVLGAVFNLPEEHFVMESLFNLGAAGLLGVIVFIWPRTTVLLLLFALVISALSYLIHLITM</sequence>
<dbReference type="Proteomes" id="UP000316649">
    <property type="component" value="Unassembled WGS sequence"/>
</dbReference>
<keyword evidence="3" id="KW-1185">Reference proteome</keyword>
<feature type="transmembrane region" description="Helical" evidence="1">
    <location>
        <begin position="56"/>
        <end position="74"/>
    </location>
</feature>
<evidence type="ECO:0000313" key="3">
    <source>
        <dbReference type="Proteomes" id="UP000316649"/>
    </source>
</evidence>
<evidence type="ECO:0000313" key="2">
    <source>
        <dbReference type="EMBL" id="TVO75190.1"/>
    </source>
</evidence>
<organism evidence="2 3">
    <name type="scientific">Sedimenticola selenatireducens</name>
    <dbReference type="NCBI Taxonomy" id="191960"/>
    <lineage>
        <taxon>Bacteria</taxon>
        <taxon>Pseudomonadati</taxon>
        <taxon>Pseudomonadota</taxon>
        <taxon>Gammaproteobacteria</taxon>
        <taxon>Chromatiales</taxon>
        <taxon>Sedimenticolaceae</taxon>
        <taxon>Sedimenticola</taxon>
    </lineage>
</organism>
<name>A0A557SCP3_9GAMM</name>
<feature type="transmembrane region" description="Helical" evidence="1">
    <location>
        <begin position="86"/>
        <end position="110"/>
    </location>
</feature>
<dbReference type="EMBL" id="VMNH01000009">
    <property type="protein sequence ID" value="TVO75190.1"/>
    <property type="molecule type" value="Genomic_DNA"/>
</dbReference>
<dbReference type="AlphaFoldDB" id="A0A557SCP3"/>
<evidence type="ECO:0000256" key="1">
    <source>
        <dbReference type="SAM" id="Phobius"/>
    </source>
</evidence>
<proteinExistence type="predicted"/>
<keyword evidence="1" id="KW-1133">Transmembrane helix</keyword>
<keyword evidence="1" id="KW-0472">Membrane</keyword>
<feature type="transmembrane region" description="Helical" evidence="1">
    <location>
        <begin position="143"/>
        <end position="162"/>
    </location>
</feature>
<gene>
    <name evidence="2" type="ORF">FHP88_09265</name>
</gene>
<comment type="caution">
    <text evidence="2">The sequence shown here is derived from an EMBL/GenBank/DDBJ whole genome shotgun (WGS) entry which is preliminary data.</text>
</comment>